<dbReference type="PANTHER" id="PTHR43244:SF1">
    <property type="entry name" value="5,10-METHYLENETETRAHYDROMETHANOPTERIN REDUCTASE"/>
    <property type="match status" value="1"/>
</dbReference>
<dbReference type="Pfam" id="PF00296">
    <property type="entry name" value="Bac_luciferase"/>
    <property type="match status" value="1"/>
</dbReference>
<dbReference type="OrthoDB" id="675245at2"/>
<organism evidence="3 4">
    <name type="scientific">[Actinomadura] parvosata subsp. kistnae</name>
    <dbReference type="NCBI Taxonomy" id="1909395"/>
    <lineage>
        <taxon>Bacteria</taxon>
        <taxon>Bacillati</taxon>
        <taxon>Actinomycetota</taxon>
        <taxon>Actinomycetes</taxon>
        <taxon>Streptosporangiales</taxon>
        <taxon>Streptosporangiaceae</taxon>
        <taxon>Nonomuraea</taxon>
    </lineage>
</organism>
<dbReference type="STRING" id="1909395.BKM31_20960"/>
<dbReference type="RefSeq" id="WP_080039792.1">
    <property type="nucleotide sequence ID" value="NZ_CP017717.1"/>
</dbReference>
<evidence type="ECO:0000259" key="2">
    <source>
        <dbReference type="Pfam" id="PF00296"/>
    </source>
</evidence>
<keyword evidence="4" id="KW-1185">Reference proteome</keyword>
<reference evidence="4" key="1">
    <citation type="journal article" date="2017" name="Med. Chem. Commun.">
        <title>Nonomuraea sp. ATCC 55076 harbours the largest actinomycete chromosome to date and the kistamicin biosynthetic gene cluster.</title>
        <authorList>
            <person name="Nazari B."/>
            <person name="Forneris C.C."/>
            <person name="Gibson M.I."/>
            <person name="Moon K."/>
            <person name="Schramma K.R."/>
            <person name="Seyedsayamdost M.R."/>
        </authorList>
    </citation>
    <scope>NUCLEOTIDE SEQUENCE [LARGE SCALE GENOMIC DNA]</scope>
    <source>
        <strain evidence="4">ATCC 55076</strain>
    </source>
</reference>
<dbReference type="KEGG" id="noa:BKM31_20960"/>
<keyword evidence="1" id="KW-0560">Oxidoreductase</keyword>
<feature type="domain" description="Luciferase-like" evidence="2">
    <location>
        <begin position="15"/>
        <end position="295"/>
    </location>
</feature>
<dbReference type="PANTHER" id="PTHR43244">
    <property type="match status" value="1"/>
</dbReference>
<dbReference type="InterPro" id="IPR050564">
    <property type="entry name" value="F420-G6PD/mer"/>
</dbReference>
<dbReference type="InterPro" id="IPR036661">
    <property type="entry name" value="Luciferase-like_sf"/>
</dbReference>
<dbReference type="AlphaFoldDB" id="A0A1V0A094"/>
<gene>
    <name evidence="3" type="ORF">BKM31_20960</name>
</gene>
<evidence type="ECO:0000313" key="4">
    <source>
        <dbReference type="Proteomes" id="UP000190797"/>
    </source>
</evidence>
<dbReference type="GO" id="GO:0016705">
    <property type="term" value="F:oxidoreductase activity, acting on paired donors, with incorporation or reduction of molecular oxygen"/>
    <property type="evidence" value="ECO:0007669"/>
    <property type="project" value="InterPro"/>
</dbReference>
<dbReference type="Gene3D" id="3.20.20.30">
    <property type="entry name" value="Luciferase-like domain"/>
    <property type="match status" value="1"/>
</dbReference>
<dbReference type="InterPro" id="IPR011251">
    <property type="entry name" value="Luciferase-like_dom"/>
</dbReference>
<sequence>MDMSNVGIVFGSLTPPEELTEGAALAERLGFGELWFSEDCFFTGGLSGLTQLLAATRGIPAGLGLASVMTRHPAVLAMELAGLARMYPGRTRAAVGLGNTHWLRQMGLMPERPLTAVIETVEVLRELLNGATVDRRTATHRFDGIRLEFPPRQPPELWVGAVNRRALRAAATVADGILLSVLAGPTYVSWAREQVTAAGRPTPPITAFVLAAVDDDERAARDAVREAVGFFLRAEAHTALVEHSRHGAEIRDRLAKLGKDEPFVVEDAWIDEFAVAGRPAHVRERLQELLAAGAHSLGLWLFPPDRLAGQLQRIARDVLPATS</sequence>
<accession>A0A1V0A094</accession>
<dbReference type="SUPFAM" id="SSF51679">
    <property type="entry name" value="Bacterial luciferase-like"/>
    <property type="match status" value="1"/>
</dbReference>
<evidence type="ECO:0000313" key="3">
    <source>
        <dbReference type="EMBL" id="AQZ63599.1"/>
    </source>
</evidence>
<evidence type="ECO:0000256" key="1">
    <source>
        <dbReference type="ARBA" id="ARBA00023002"/>
    </source>
</evidence>
<proteinExistence type="predicted"/>
<name>A0A1V0A094_9ACTN</name>
<dbReference type="EMBL" id="CP017717">
    <property type="protein sequence ID" value="AQZ63599.1"/>
    <property type="molecule type" value="Genomic_DNA"/>
</dbReference>
<protein>
    <recommendedName>
        <fullName evidence="2">Luciferase-like domain-containing protein</fullName>
    </recommendedName>
</protein>
<dbReference type="Proteomes" id="UP000190797">
    <property type="component" value="Chromosome"/>
</dbReference>